<dbReference type="PROSITE" id="PS00153">
    <property type="entry name" value="ATPASE_GAMMA"/>
    <property type="match status" value="1"/>
</dbReference>
<sequence length="291" mass="31808">MSTLREIKRRIRSVKNIGQVTRAMEAVSASKMRRAQDRVLASRPYAEKSREVLGYLAAQPAGGEAQHPLMVQRPVKKIGLILITPDRGLAGALISNILRAANRFIQEAEAPVELITVGRKGRDFMRKYGPPIYADFPAPPDTPPVTAITPIARVAIDAFLDGTFDQVFICYADFVNTMRQVPVVRQLLPIEPVPEAKLPADFLIEPSPMAVLSELLPSQVSLLVYQAVLESQASEHSARMVAMRNATENAEALVDDLTLTYNKARQASITAEILDIAGGAEALRQAQEAEA</sequence>
<dbReference type="GO" id="GO:0005524">
    <property type="term" value="F:ATP binding"/>
    <property type="evidence" value="ECO:0007669"/>
    <property type="project" value="UniProtKB-UniRule"/>
</dbReference>
<evidence type="ECO:0000313" key="14">
    <source>
        <dbReference type="Proteomes" id="UP000050502"/>
    </source>
</evidence>
<reference evidence="12 14" key="2">
    <citation type="submission" date="2015-07" db="EMBL/GenBank/DDBJ databases">
        <title>Whole genome sequence of Ardenticatena maritima DSM 23922.</title>
        <authorList>
            <person name="Hemp J."/>
            <person name="Ward L.M."/>
            <person name="Pace L.A."/>
            <person name="Fischer W.W."/>
        </authorList>
    </citation>
    <scope>NUCLEOTIDE SEQUENCE [LARGE SCALE GENOMIC DNA]</scope>
    <source>
        <strain evidence="12 14">110S</strain>
    </source>
</reference>
<dbReference type="InterPro" id="IPR035968">
    <property type="entry name" value="ATP_synth_F1_ATPase_gsu"/>
</dbReference>
<dbReference type="EMBL" id="BBZA01000224">
    <property type="protein sequence ID" value="GAP64024.1"/>
    <property type="molecule type" value="Genomic_DNA"/>
</dbReference>
<keyword evidence="13" id="KW-1185">Reference proteome</keyword>
<dbReference type="Proteomes" id="UP000050502">
    <property type="component" value="Unassembled WGS sequence"/>
</dbReference>
<keyword evidence="5 10" id="KW-0375">Hydrogen ion transport</keyword>
<evidence type="ECO:0000256" key="4">
    <source>
        <dbReference type="ARBA" id="ARBA00022448"/>
    </source>
</evidence>
<evidence type="ECO:0000313" key="12">
    <source>
        <dbReference type="EMBL" id="KPL86517.1"/>
    </source>
</evidence>
<evidence type="ECO:0000256" key="5">
    <source>
        <dbReference type="ARBA" id="ARBA00022781"/>
    </source>
</evidence>
<keyword evidence="8 10" id="KW-0139">CF(1)</keyword>
<comment type="subcellular location">
    <subcellularLocation>
        <location evidence="10">Cell membrane</location>
        <topology evidence="10">Peripheral membrane protein</topology>
    </subcellularLocation>
    <subcellularLocation>
        <location evidence="2">Membrane</location>
        <topology evidence="2">Peripheral membrane protein</topology>
    </subcellularLocation>
</comment>
<reference evidence="13" key="3">
    <citation type="submission" date="2015-08" db="EMBL/GenBank/DDBJ databases">
        <title>Draft Genome Sequence of a Heterotrophic Facultative Anaerobic Bacterium Ardenticatena maritima Strain 110S.</title>
        <authorList>
            <person name="Kawaichi S."/>
            <person name="Yoshida T."/>
            <person name="Sako Y."/>
            <person name="Nakamura R."/>
        </authorList>
    </citation>
    <scope>NUCLEOTIDE SEQUENCE [LARGE SCALE GENOMIC DNA]</scope>
    <source>
        <strain evidence="13">110S</strain>
    </source>
</reference>
<dbReference type="GO" id="GO:0016787">
    <property type="term" value="F:hydrolase activity"/>
    <property type="evidence" value="ECO:0007669"/>
    <property type="project" value="UniProtKB-KW"/>
</dbReference>
<organism evidence="11 13">
    <name type="scientific">Ardenticatena maritima</name>
    <dbReference type="NCBI Taxonomy" id="872965"/>
    <lineage>
        <taxon>Bacteria</taxon>
        <taxon>Bacillati</taxon>
        <taxon>Chloroflexota</taxon>
        <taxon>Ardenticatenia</taxon>
        <taxon>Ardenticatenales</taxon>
        <taxon>Ardenticatenaceae</taxon>
        <taxon>Ardenticatena</taxon>
    </lineage>
</organism>
<evidence type="ECO:0000256" key="3">
    <source>
        <dbReference type="ARBA" id="ARBA00007681"/>
    </source>
</evidence>
<dbReference type="InterPro" id="IPR000131">
    <property type="entry name" value="ATP_synth_F1_gsu"/>
</dbReference>
<dbReference type="SUPFAM" id="SSF52943">
    <property type="entry name" value="ATP synthase (F1-ATPase), gamma subunit"/>
    <property type="match status" value="1"/>
</dbReference>
<dbReference type="GO" id="GO:0045259">
    <property type="term" value="C:proton-transporting ATP synthase complex"/>
    <property type="evidence" value="ECO:0007669"/>
    <property type="project" value="UniProtKB-KW"/>
</dbReference>
<dbReference type="InterPro" id="IPR023632">
    <property type="entry name" value="ATP_synth_F1_gsu_CS"/>
</dbReference>
<evidence type="ECO:0000256" key="8">
    <source>
        <dbReference type="ARBA" id="ARBA00023196"/>
    </source>
</evidence>
<dbReference type="RefSeq" id="WP_054493780.1">
    <property type="nucleotide sequence ID" value="NZ_BBZA01000224.1"/>
</dbReference>
<keyword evidence="10" id="KW-1003">Cell membrane</keyword>
<dbReference type="GO" id="GO:0046933">
    <property type="term" value="F:proton-transporting ATP synthase activity, rotational mechanism"/>
    <property type="evidence" value="ECO:0007669"/>
    <property type="project" value="UniProtKB-UniRule"/>
</dbReference>
<dbReference type="Pfam" id="PF00231">
    <property type="entry name" value="ATP-synt"/>
    <property type="match status" value="1"/>
</dbReference>
<dbReference type="PANTHER" id="PTHR11693:SF22">
    <property type="entry name" value="ATP SYNTHASE SUBUNIT GAMMA, MITOCHONDRIAL"/>
    <property type="match status" value="1"/>
</dbReference>
<dbReference type="OrthoDB" id="9812769at2"/>
<dbReference type="PRINTS" id="PR00126">
    <property type="entry name" value="ATPASEGAMMA"/>
</dbReference>
<evidence type="ECO:0000256" key="2">
    <source>
        <dbReference type="ARBA" id="ARBA00004170"/>
    </source>
</evidence>
<evidence type="ECO:0000313" key="13">
    <source>
        <dbReference type="Proteomes" id="UP000037784"/>
    </source>
</evidence>
<evidence type="ECO:0000256" key="10">
    <source>
        <dbReference type="HAMAP-Rule" id="MF_00815"/>
    </source>
</evidence>
<evidence type="ECO:0000313" key="11">
    <source>
        <dbReference type="EMBL" id="GAP64024.1"/>
    </source>
</evidence>
<keyword evidence="7 10" id="KW-0472">Membrane</keyword>
<evidence type="ECO:0000256" key="1">
    <source>
        <dbReference type="ARBA" id="ARBA00003456"/>
    </source>
</evidence>
<dbReference type="EMBL" id="LGKN01000009">
    <property type="protein sequence ID" value="KPL86517.1"/>
    <property type="molecule type" value="Genomic_DNA"/>
</dbReference>
<comment type="subunit">
    <text evidence="10">F-type ATPases have 2 components, CF(1) - the catalytic core - and CF(0) - the membrane proton channel. CF(1) has five subunits: alpha(3), beta(3), gamma(1), delta(1), epsilon(1). CF(0) has three main subunits: a, b and c.</text>
</comment>
<evidence type="ECO:0000256" key="9">
    <source>
        <dbReference type="ARBA" id="ARBA00023310"/>
    </source>
</evidence>
<reference evidence="11" key="1">
    <citation type="journal article" date="2015" name="Genome Announc.">
        <title>Draft Genome Sequence of a Heterotrophic Facultative Anaerobic Thermophilic Bacterium, Ardenticatena maritima Strain 110ST.</title>
        <authorList>
            <person name="Kawaichi S."/>
            <person name="Yoshida T."/>
            <person name="Sako Y."/>
            <person name="Nakamura R."/>
        </authorList>
    </citation>
    <scope>NUCLEOTIDE SEQUENCE [LARGE SCALE GENOMIC DNA]</scope>
    <source>
        <strain evidence="11">110S</strain>
    </source>
</reference>
<dbReference type="NCBIfam" id="TIGR01146">
    <property type="entry name" value="ATPsyn_F1gamma"/>
    <property type="match status" value="1"/>
</dbReference>
<dbReference type="Proteomes" id="UP000037784">
    <property type="component" value="Unassembled WGS sequence"/>
</dbReference>
<gene>
    <name evidence="10" type="primary">atpG</name>
    <name evidence="11" type="ORF">ARMA_2447</name>
    <name evidence="12" type="ORF">SE16_14680</name>
</gene>
<dbReference type="AlphaFoldDB" id="A0A0M9UDH3"/>
<accession>A0A0M9UDH3</accession>
<dbReference type="Gene3D" id="1.10.287.80">
    <property type="entry name" value="ATP synthase, gamma subunit, helix hairpin domain"/>
    <property type="match status" value="2"/>
</dbReference>
<comment type="similarity">
    <text evidence="3 10">Belongs to the ATPase gamma chain family.</text>
</comment>
<dbReference type="STRING" id="872965.SE16_14680"/>
<keyword evidence="12" id="KW-0378">Hydrolase</keyword>
<dbReference type="GO" id="GO:0005886">
    <property type="term" value="C:plasma membrane"/>
    <property type="evidence" value="ECO:0007669"/>
    <property type="project" value="UniProtKB-SubCell"/>
</dbReference>
<dbReference type="Gene3D" id="3.40.1380.10">
    <property type="match status" value="1"/>
</dbReference>
<dbReference type="FunCoup" id="A0A0M9UDH3">
    <property type="interactions" value="470"/>
</dbReference>
<dbReference type="CDD" id="cd12151">
    <property type="entry name" value="F1-ATPase_gamma"/>
    <property type="match status" value="1"/>
</dbReference>
<comment type="caution">
    <text evidence="11">The sequence shown here is derived from an EMBL/GenBank/DDBJ whole genome shotgun (WGS) entry which is preliminary data.</text>
</comment>
<dbReference type="HAMAP" id="MF_00815">
    <property type="entry name" value="ATP_synth_gamma_bact"/>
    <property type="match status" value="1"/>
</dbReference>
<evidence type="ECO:0000256" key="6">
    <source>
        <dbReference type="ARBA" id="ARBA00023065"/>
    </source>
</evidence>
<dbReference type="PANTHER" id="PTHR11693">
    <property type="entry name" value="ATP SYNTHASE GAMMA CHAIN"/>
    <property type="match status" value="1"/>
</dbReference>
<keyword evidence="9 10" id="KW-0066">ATP synthesis</keyword>
<proteinExistence type="inferred from homology"/>
<keyword evidence="4 10" id="KW-0813">Transport</keyword>
<comment type="function">
    <text evidence="1 10">Produces ATP from ADP in the presence of a proton gradient across the membrane. The gamma chain is believed to be important in regulating ATPase activity and the flow of protons through the CF(0) complex.</text>
</comment>
<dbReference type="PATRIC" id="fig|872965.6.peg.2586"/>
<keyword evidence="6 10" id="KW-0406">Ion transport</keyword>
<name>A0A0M9UDH3_9CHLR</name>
<evidence type="ECO:0000256" key="7">
    <source>
        <dbReference type="ARBA" id="ARBA00023136"/>
    </source>
</evidence>
<dbReference type="GO" id="GO:0042777">
    <property type="term" value="P:proton motive force-driven plasma membrane ATP synthesis"/>
    <property type="evidence" value="ECO:0007669"/>
    <property type="project" value="UniProtKB-UniRule"/>
</dbReference>
<protein>
    <recommendedName>
        <fullName evidence="10">ATP synthase gamma chain</fullName>
    </recommendedName>
    <alternativeName>
        <fullName evidence="10">ATP synthase F1 sector gamma subunit</fullName>
    </alternativeName>
    <alternativeName>
        <fullName evidence="10">F-ATPase gamma subunit</fullName>
    </alternativeName>
</protein>